<dbReference type="InterPro" id="IPR008927">
    <property type="entry name" value="6-PGluconate_DH-like_C_sf"/>
</dbReference>
<dbReference type="Pfam" id="PF20463">
    <property type="entry name" value="PDH_C"/>
    <property type="match status" value="1"/>
</dbReference>
<evidence type="ECO:0000313" key="4">
    <source>
        <dbReference type="Proteomes" id="UP001501556"/>
    </source>
</evidence>
<sequence length="281" mass="30334">MTITIIGLGLIGGSLALSLRQHGLARHLIGVEQSPAHARRALELGLVDEIEPDLAAAVRRADFIVVAVPVDAMIAVLPLVLDATAAHQVVIDVGSTKQALLAAVAGHPRRGRFVAAHPMAGTEHSGPEAAVSGLFEGKTVVLCDVAASDPDAVQLVEKVFQALPMRLLYLDGAAHDLHTAYISHISHITSFALALTVLEKEKEEQQIFDLASGGFESTVRLAKSAPATWVPIFRQNRLNVLDVLDEHLHQLQHLRELLAQEDYDGLTEQIRLANHIRKILP</sequence>
<evidence type="ECO:0000256" key="1">
    <source>
        <dbReference type="ARBA" id="ARBA00023002"/>
    </source>
</evidence>
<feature type="domain" description="Prephenate/arogenate dehydrogenase" evidence="2">
    <location>
        <begin position="1"/>
        <end position="281"/>
    </location>
</feature>
<protein>
    <submittedName>
        <fullName evidence="3">Prephenate dehydrogenase</fullName>
    </submittedName>
</protein>
<dbReference type="Gene3D" id="1.10.3660.10">
    <property type="entry name" value="6-phosphogluconate dehydrogenase C-terminal like domain"/>
    <property type="match status" value="1"/>
</dbReference>
<dbReference type="PANTHER" id="PTHR21363">
    <property type="entry name" value="PREPHENATE DEHYDROGENASE"/>
    <property type="match status" value="1"/>
</dbReference>
<dbReference type="NCBIfam" id="NF006307">
    <property type="entry name" value="PRK08507.1"/>
    <property type="match status" value="1"/>
</dbReference>
<dbReference type="PANTHER" id="PTHR21363:SF0">
    <property type="entry name" value="PREPHENATE DEHYDROGENASE [NADP(+)]"/>
    <property type="match status" value="1"/>
</dbReference>
<dbReference type="InterPro" id="IPR036291">
    <property type="entry name" value="NAD(P)-bd_dom_sf"/>
</dbReference>
<dbReference type="SUPFAM" id="SSF51735">
    <property type="entry name" value="NAD(P)-binding Rossmann-fold domains"/>
    <property type="match status" value="1"/>
</dbReference>
<dbReference type="InterPro" id="IPR050812">
    <property type="entry name" value="Preph/Arog_dehydrog"/>
</dbReference>
<gene>
    <name evidence="3" type="ORF">GCM10022407_17040</name>
</gene>
<dbReference type="Gene3D" id="3.40.50.720">
    <property type="entry name" value="NAD(P)-binding Rossmann-like Domain"/>
    <property type="match status" value="1"/>
</dbReference>
<dbReference type="InterPro" id="IPR046826">
    <property type="entry name" value="PDH_N"/>
</dbReference>
<comment type="caution">
    <text evidence="3">The sequence shown here is derived from an EMBL/GenBank/DDBJ whole genome shotgun (WGS) entry which is preliminary data.</text>
</comment>
<dbReference type="Pfam" id="PF02153">
    <property type="entry name" value="PDH_N"/>
    <property type="match status" value="1"/>
</dbReference>
<keyword evidence="4" id="KW-1185">Reference proteome</keyword>
<reference evidence="4" key="1">
    <citation type="journal article" date="2019" name="Int. J. Syst. Evol. Microbiol.">
        <title>The Global Catalogue of Microorganisms (GCM) 10K type strain sequencing project: providing services to taxonomists for standard genome sequencing and annotation.</title>
        <authorList>
            <consortium name="The Broad Institute Genomics Platform"/>
            <consortium name="The Broad Institute Genome Sequencing Center for Infectious Disease"/>
            <person name="Wu L."/>
            <person name="Ma J."/>
        </authorList>
    </citation>
    <scope>NUCLEOTIDE SEQUENCE [LARGE SCALE GENOMIC DNA]</scope>
    <source>
        <strain evidence="4">JCM 17217</strain>
    </source>
</reference>
<evidence type="ECO:0000259" key="2">
    <source>
        <dbReference type="PROSITE" id="PS51176"/>
    </source>
</evidence>
<proteinExistence type="predicted"/>
<dbReference type="Proteomes" id="UP001501556">
    <property type="component" value="Unassembled WGS sequence"/>
</dbReference>
<dbReference type="InterPro" id="IPR046825">
    <property type="entry name" value="PDH_C"/>
</dbReference>
<dbReference type="SUPFAM" id="SSF48179">
    <property type="entry name" value="6-phosphogluconate dehydrogenase C-terminal domain-like"/>
    <property type="match status" value="1"/>
</dbReference>
<organism evidence="3 4">
    <name type="scientific">Hymenobacter antarcticus</name>
    <dbReference type="NCBI Taxonomy" id="486270"/>
    <lineage>
        <taxon>Bacteria</taxon>
        <taxon>Pseudomonadati</taxon>
        <taxon>Bacteroidota</taxon>
        <taxon>Cytophagia</taxon>
        <taxon>Cytophagales</taxon>
        <taxon>Hymenobacteraceae</taxon>
        <taxon>Hymenobacter</taxon>
    </lineage>
</organism>
<evidence type="ECO:0000313" key="3">
    <source>
        <dbReference type="EMBL" id="GAA3971843.1"/>
    </source>
</evidence>
<dbReference type="PROSITE" id="PS51176">
    <property type="entry name" value="PDH_ADH"/>
    <property type="match status" value="1"/>
</dbReference>
<dbReference type="RefSeq" id="WP_345123097.1">
    <property type="nucleotide sequence ID" value="NZ_BAABDI010000009.1"/>
</dbReference>
<keyword evidence="1" id="KW-0560">Oxidoreductase</keyword>
<name>A0ABP7PV60_9BACT</name>
<accession>A0ABP7PV60</accession>
<dbReference type="EMBL" id="BAABDI010000009">
    <property type="protein sequence ID" value="GAA3971843.1"/>
    <property type="molecule type" value="Genomic_DNA"/>
</dbReference>
<dbReference type="InterPro" id="IPR003099">
    <property type="entry name" value="Prephen_DH"/>
</dbReference>